<evidence type="ECO:0000256" key="1">
    <source>
        <dbReference type="SAM" id="SignalP"/>
    </source>
</evidence>
<keyword evidence="3" id="KW-1185">Reference proteome</keyword>
<evidence type="ECO:0000313" key="3">
    <source>
        <dbReference type="Proteomes" id="UP000256269"/>
    </source>
</evidence>
<evidence type="ECO:0000313" key="2">
    <source>
        <dbReference type="EMBL" id="REH17981.1"/>
    </source>
</evidence>
<organism evidence="2 3">
    <name type="scientific">Kutzneria buriramensis</name>
    <dbReference type="NCBI Taxonomy" id="1045776"/>
    <lineage>
        <taxon>Bacteria</taxon>
        <taxon>Bacillati</taxon>
        <taxon>Actinomycetota</taxon>
        <taxon>Actinomycetes</taxon>
        <taxon>Pseudonocardiales</taxon>
        <taxon>Pseudonocardiaceae</taxon>
        <taxon>Kutzneria</taxon>
    </lineage>
</organism>
<name>A0A3E0G5E6_9PSEU</name>
<evidence type="ECO:0008006" key="4">
    <source>
        <dbReference type="Google" id="ProtNLM"/>
    </source>
</evidence>
<dbReference type="RefSeq" id="WP_116182302.1">
    <property type="nucleotide sequence ID" value="NZ_CP144375.1"/>
</dbReference>
<dbReference type="Proteomes" id="UP000256269">
    <property type="component" value="Unassembled WGS sequence"/>
</dbReference>
<keyword evidence="1" id="KW-0732">Signal</keyword>
<dbReference type="AlphaFoldDB" id="A0A3E0G5E6"/>
<protein>
    <recommendedName>
        <fullName evidence="4">Secreted protein</fullName>
    </recommendedName>
</protein>
<proteinExistence type="predicted"/>
<reference evidence="2 3" key="1">
    <citation type="submission" date="2018-08" db="EMBL/GenBank/DDBJ databases">
        <title>Genomic Encyclopedia of Archaeal and Bacterial Type Strains, Phase II (KMG-II): from individual species to whole genera.</title>
        <authorList>
            <person name="Goeker M."/>
        </authorList>
    </citation>
    <scope>NUCLEOTIDE SEQUENCE [LARGE SCALE GENOMIC DNA]</scope>
    <source>
        <strain evidence="2 3">DSM 45791</strain>
    </source>
</reference>
<comment type="caution">
    <text evidence="2">The sequence shown here is derived from an EMBL/GenBank/DDBJ whole genome shotgun (WGS) entry which is preliminary data.</text>
</comment>
<feature type="chain" id="PRO_5038981919" description="Secreted protein" evidence="1">
    <location>
        <begin position="32"/>
        <end position="95"/>
    </location>
</feature>
<gene>
    <name evidence="2" type="ORF">BCF44_13913</name>
</gene>
<feature type="signal peptide" evidence="1">
    <location>
        <begin position="1"/>
        <end position="31"/>
    </location>
</feature>
<sequence length="95" mass="9870">MELKMRIVRAAVAAGVLAAAVVGLSTASASASTGAIHYFSGKATIEYIANFEKPTVEAECSDAHGVIVSSGLVHVGTGQQDWEWQVACDFDRSVG</sequence>
<accession>A0A3E0G5E6</accession>
<dbReference type="EMBL" id="QUNO01000039">
    <property type="protein sequence ID" value="REH17981.1"/>
    <property type="molecule type" value="Genomic_DNA"/>
</dbReference>